<feature type="transmembrane region" description="Helical" evidence="1">
    <location>
        <begin position="174"/>
        <end position="194"/>
    </location>
</feature>
<dbReference type="Proteomes" id="UP000001542">
    <property type="component" value="Unassembled WGS sequence"/>
</dbReference>
<name>A2DQX0_TRIV3</name>
<evidence type="ECO:0000256" key="1">
    <source>
        <dbReference type="SAM" id="Phobius"/>
    </source>
</evidence>
<dbReference type="InParanoid" id="A2DQX0"/>
<accession>A2DQX0</accession>
<dbReference type="AlphaFoldDB" id="A2DQX0"/>
<keyword evidence="1" id="KW-1133">Transmembrane helix</keyword>
<organism evidence="2 3">
    <name type="scientific">Trichomonas vaginalis (strain ATCC PRA-98 / G3)</name>
    <dbReference type="NCBI Taxonomy" id="412133"/>
    <lineage>
        <taxon>Eukaryota</taxon>
        <taxon>Metamonada</taxon>
        <taxon>Parabasalia</taxon>
        <taxon>Trichomonadida</taxon>
        <taxon>Trichomonadidae</taxon>
        <taxon>Trichomonas</taxon>
    </lineage>
</organism>
<dbReference type="KEGG" id="tva:4775254"/>
<evidence type="ECO:0000313" key="3">
    <source>
        <dbReference type="Proteomes" id="UP000001542"/>
    </source>
</evidence>
<dbReference type="EMBL" id="DS113233">
    <property type="protein sequence ID" value="EAY17237.1"/>
    <property type="molecule type" value="Genomic_DNA"/>
</dbReference>
<reference evidence="2" key="2">
    <citation type="journal article" date="2007" name="Science">
        <title>Draft genome sequence of the sexually transmitted pathogen Trichomonas vaginalis.</title>
        <authorList>
            <person name="Carlton J.M."/>
            <person name="Hirt R.P."/>
            <person name="Silva J.C."/>
            <person name="Delcher A.L."/>
            <person name="Schatz M."/>
            <person name="Zhao Q."/>
            <person name="Wortman J.R."/>
            <person name="Bidwell S.L."/>
            <person name="Alsmark U.C.M."/>
            <person name="Besteiro S."/>
            <person name="Sicheritz-Ponten T."/>
            <person name="Noel C.J."/>
            <person name="Dacks J.B."/>
            <person name="Foster P.G."/>
            <person name="Simillion C."/>
            <person name="Van de Peer Y."/>
            <person name="Miranda-Saavedra D."/>
            <person name="Barton G.J."/>
            <person name="Westrop G.D."/>
            <person name="Mueller S."/>
            <person name="Dessi D."/>
            <person name="Fiori P.L."/>
            <person name="Ren Q."/>
            <person name="Paulsen I."/>
            <person name="Zhang H."/>
            <person name="Bastida-Corcuera F.D."/>
            <person name="Simoes-Barbosa A."/>
            <person name="Brown M.T."/>
            <person name="Hayes R.D."/>
            <person name="Mukherjee M."/>
            <person name="Okumura C.Y."/>
            <person name="Schneider R."/>
            <person name="Smith A.J."/>
            <person name="Vanacova S."/>
            <person name="Villalvazo M."/>
            <person name="Haas B.J."/>
            <person name="Pertea M."/>
            <person name="Feldblyum T.V."/>
            <person name="Utterback T.R."/>
            <person name="Shu C.L."/>
            <person name="Osoegawa K."/>
            <person name="de Jong P.J."/>
            <person name="Hrdy I."/>
            <person name="Horvathova L."/>
            <person name="Zubacova Z."/>
            <person name="Dolezal P."/>
            <person name="Malik S.B."/>
            <person name="Logsdon J.M. Jr."/>
            <person name="Henze K."/>
            <person name="Gupta A."/>
            <person name="Wang C.C."/>
            <person name="Dunne R.L."/>
            <person name="Upcroft J.A."/>
            <person name="Upcroft P."/>
            <person name="White O."/>
            <person name="Salzberg S.L."/>
            <person name="Tang P."/>
            <person name="Chiu C.-H."/>
            <person name="Lee Y.-S."/>
            <person name="Embley T.M."/>
            <person name="Coombs G.H."/>
            <person name="Mottram J.C."/>
            <person name="Tachezy J."/>
            <person name="Fraser-Liggett C.M."/>
            <person name="Johnson P.J."/>
        </authorList>
    </citation>
    <scope>NUCLEOTIDE SEQUENCE [LARGE SCALE GENOMIC DNA]</scope>
    <source>
        <strain evidence="2">G3</strain>
    </source>
</reference>
<keyword evidence="3" id="KW-1185">Reference proteome</keyword>
<keyword evidence="1" id="KW-0472">Membrane</keyword>
<dbReference type="VEuPathDB" id="TrichDB:TVAG_291900"/>
<proteinExistence type="predicted"/>
<protein>
    <submittedName>
        <fullName evidence="2">Uncharacterized protein</fullName>
    </submittedName>
</protein>
<dbReference type="VEuPathDB" id="TrichDB:TVAGG3_0936690"/>
<evidence type="ECO:0000313" key="2">
    <source>
        <dbReference type="EMBL" id="EAY17237.1"/>
    </source>
</evidence>
<sequence length="206" mass="24605">MKRLYRYYRLFNTTFLYEINSTLKKAKLTAFRSATIKIEYNPKKEFLTQFIEKNKFITMHYYDYQDYQEIKGKPFYMFISPKKLLDIQKVQLQNLSEKYSSKMQFGWTDDRYIAKDLGVSVKDVPISVYQSDRCIAKTKFRISDLEKIHFFEETETGNACDYDFWVGKKMKKTILGYEFSFAFIVVCLSINLFLRSKMSSPTVKVD</sequence>
<reference evidence="2" key="1">
    <citation type="submission" date="2006-10" db="EMBL/GenBank/DDBJ databases">
        <authorList>
            <person name="Amadeo P."/>
            <person name="Zhao Q."/>
            <person name="Wortman J."/>
            <person name="Fraser-Liggett C."/>
            <person name="Carlton J."/>
        </authorList>
    </citation>
    <scope>NUCLEOTIDE SEQUENCE</scope>
    <source>
        <strain evidence="2">G3</strain>
    </source>
</reference>
<gene>
    <name evidence="2" type="ORF">TVAG_291900</name>
</gene>
<keyword evidence="1" id="KW-0812">Transmembrane</keyword>
<dbReference type="RefSeq" id="XP_001329460.1">
    <property type="nucleotide sequence ID" value="XM_001329425.1"/>
</dbReference>